<dbReference type="RefSeq" id="WP_209663466.1">
    <property type="nucleotide sequence ID" value="NZ_JAGGMS010000001.1"/>
</dbReference>
<feature type="transmembrane region" description="Helical" evidence="1">
    <location>
        <begin position="121"/>
        <end position="142"/>
    </location>
</feature>
<evidence type="ECO:0008006" key="4">
    <source>
        <dbReference type="Google" id="ProtNLM"/>
    </source>
</evidence>
<feature type="transmembrane region" description="Helical" evidence="1">
    <location>
        <begin position="204"/>
        <end position="221"/>
    </location>
</feature>
<keyword evidence="3" id="KW-1185">Reference proteome</keyword>
<sequence length="224" mass="23795">MRTLVPGAVSLLLAPPLLLAGVLLRLPHDLFFPAQLAAYEQSPSRIFAAYSCFLLGTVLLWPGILLLARRIGGGFGLWGGILVICGLIGRAFHAGIDHLAFQLVRVLGLDAATQVVADSYGAYHVMRVFTVPMIFGWVVLAIGAWRSRALWRPGAVALGLMAAMPVGVLKGTEWLSVVAAAGLCVALVPLGFREFPRPEPRVALRWGLVGAASVTALYFLGQAG</sequence>
<evidence type="ECO:0000313" key="2">
    <source>
        <dbReference type="EMBL" id="MBP2179791.1"/>
    </source>
</evidence>
<dbReference type="Proteomes" id="UP000741013">
    <property type="component" value="Unassembled WGS sequence"/>
</dbReference>
<feature type="transmembrane region" description="Helical" evidence="1">
    <location>
        <begin position="149"/>
        <end position="168"/>
    </location>
</feature>
<evidence type="ECO:0000313" key="3">
    <source>
        <dbReference type="Proteomes" id="UP000741013"/>
    </source>
</evidence>
<dbReference type="EMBL" id="JAGGMS010000001">
    <property type="protein sequence ID" value="MBP2179791.1"/>
    <property type="molecule type" value="Genomic_DNA"/>
</dbReference>
<keyword evidence="1" id="KW-1133">Transmembrane helix</keyword>
<feature type="transmembrane region" description="Helical" evidence="1">
    <location>
        <begin position="174"/>
        <end position="192"/>
    </location>
</feature>
<keyword evidence="1" id="KW-0812">Transmembrane</keyword>
<organism evidence="2 3">
    <name type="scientific">Amycolatopsis magusensis</name>
    <dbReference type="NCBI Taxonomy" id="882444"/>
    <lineage>
        <taxon>Bacteria</taxon>
        <taxon>Bacillati</taxon>
        <taxon>Actinomycetota</taxon>
        <taxon>Actinomycetes</taxon>
        <taxon>Pseudonocardiales</taxon>
        <taxon>Pseudonocardiaceae</taxon>
        <taxon>Amycolatopsis</taxon>
    </lineage>
</organism>
<keyword evidence="1" id="KW-0472">Membrane</keyword>
<gene>
    <name evidence="2" type="ORF">JOM49_001317</name>
</gene>
<comment type="caution">
    <text evidence="2">The sequence shown here is derived from an EMBL/GenBank/DDBJ whole genome shotgun (WGS) entry which is preliminary data.</text>
</comment>
<evidence type="ECO:0000256" key="1">
    <source>
        <dbReference type="SAM" id="Phobius"/>
    </source>
</evidence>
<feature type="transmembrane region" description="Helical" evidence="1">
    <location>
        <begin position="75"/>
        <end position="101"/>
    </location>
</feature>
<feature type="transmembrane region" description="Helical" evidence="1">
    <location>
        <begin position="44"/>
        <end position="68"/>
    </location>
</feature>
<reference evidence="2 3" key="1">
    <citation type="submission" date="2021-03" db="EMBL/GenBank/DDBJ databases">
        <title>Sequencing the genomes of 1000 actinobacteria strains.</title>
        <authorList>
            <person name="Klenk H.-P."/>
        </authorList>
    </citation>
    <scope>NUCLEOTIDE SEQUENCE [LARGE SCALE GENOMIC DNA]</scope>
    <source>
        <strain evidence="2 3">DSM 45510</strain>
    </source>
</reference>
<name>A0ABS4PK40_9PSEU</name>
<protein>
    <recommendedName>
        <fullName evidence="4">PAP2 superfamily protein</fullName>
    </recommendedName>
</protein>
<accession>A0ABS4PK40</accession>
<proteinExistence type="predicted"/>